<dbReference type="InterPro" id="IPR029063">
    <property type="entry name" value="SAM-dependent_MTases_sf"/>
</dbReference>
<dbReference type="PANTHER" id="PTHR31009">
    <property type="entry name" value="S-ADENOSYL-L-METHIONINE:CARBOXYL METHYLTRANSFERASE FAMILY PROTEIN"/>
    <property type="match status" value="1"/>
</dbReference>
<keyword evidence="3 6" id="KW-0808">Transferase</keyword>
<protein>
    <submittedName>
        <fullName evidence="6">S-adenosyl-L-methionine-dependentmethyltransferases superfamily protein</fullName>
    </submittedName>
</protein>
<evidence type="ECO:0000256" key="4">
    <source>
        <dbReference type="ARBA" id="ARBA00022723"/>
    </source>
</evidence>
<keyword evidence="2 6" id="KW-0489">Methyltransferase</keyword>
<evidence type="ECO:0000256" key="1">
    <source>
        <dbReference type="ARBA" id="ARBA00007967"/>
    </source>
</evidence>
<evidence type="ECO:0000256" key="2">
    <source>
        <dbReference type="ARBA" id="ARBA00022603"/>
    </source>
</evidence>
<evidence type="ECO:0000256" key="5">
    <source>
        <dbReference type="ARBA" id="ARBA00022842"/>
    </source>
</evidence>
<evidence type="ECO:0000256" key="3">
    <source>
        <dbReference type="ARBA" id="ARBA00022679"/>
    </source>
</evidence>
<keyword evidence="4" id="KW-0479">Metal-binding</keyword>
<keyword evidence="7" id="KW-1185">Reference proteome</keyword>
<comment type="similarity">
    <text evidence="1">Belongs to the methyltransferase superfamily. Type-7 methyltransferase family.</text>
</comment>
<dbReference type="Pfam" id="PF03492">
    <property type="entry name" value="Methyltransf_7"/>
    <property type="match status" value="1"/>
</dbReference>
<dbReference type="GO" id="GO:0032259">
    <property type="term" value="P:methylation"/>
    <property type="evidence" value="ECO:0007669"/>
    <property type="project" value="UniProtKB-KW"/>
</dbReference>
<evidence type="ECO:0000313" key="7">
    <source>
        <dbReference type="Proteomes" id="UP000325081"/>
    </source>
</evidence>
<dbReference type="GO" id="GO:0008168">
    <property type="term" value="F:methyltransferase activity"/>
    <property type="evidence" value="ECO:0007669"/>
    <property type="project" value="UniProtKB-KW"/>
</dbReference>
<reference evidence="7" key="1">
    <citation type="journal article" date="2019" name="Curr. Biol.">
        <title>Genome Sequence of Striga asiatica Provides Insight into the Evolution of Plant Parasitism.</title>
        <authorList>
            <person name="Yoshida S."/>
            <person name="Kim S."/>
            <person name="Wafula E.K."/>
            <person name="Tanskanen J."/>
            <person name="Kim Y.M."/>
            <person name="Honaas L."/>
            <person name="Yang Z."/>
            <person name="Spallek T."/>
            <person name="Conn C.E."/>
            <person name="Ichihashi Y."/>
            <person name="Cheong K."/>
            <person name="Cui S."/>
            <person name="Der J.P."/>
            <person name="Gundlach H."/>
            <person name="Jiao Y."/>
            <person name="Hori C."/>
            <person name="Ishida J.K."/>
            <person name="Kasahara H."/>
            <person name="Kiba T."/>
            <person name="Kim M.S."/>
            <person name="Koo N."/>
            <person name="Laohavisit A."/>
            <person name="Lee Y.H."/>
            <person name="Lumba S."/>
            <person name="McCourt P."/>
            <person name="Mortimer J.C."/>
            <person name="Mutuku J.M."/>
            <person name="Nomura T."/>
            <person name="Sasaki-Sekimoto Y."/>
            <person name="Seto Y."/>
            <person name="Wang Y."/>
            <person name="Wakatake T."/>
            <person name="Sakakibara H."/>
            <person name="Demura T."/>
            <person name="Yamaguchi S."/>
            <person name="Yoneyama K."/>
            <person name="Manabe R.I."/>
            <person name="Nelson D.C."/>
            <person name="Schulman A.H."/>
            <person name="Timko M.P."/>
            <person name="dePamphilis C.W."/>
            <person name="Choi D."/>
            <person name="Shirasu K."/>
        </authorList>
    </citation>
    <scope>NUCLEOTIDE SEQUENCE [LARGE SCALE GENOMIC DNA]</scope>
    <source>
        <strain evidence="7">cv. UVA1</strain>
    </source>
</reference>
<dbReference type="Gene3D" id="3.40.50.150">
    <property type="entry name" value="Vaccinia Virus protein VP39"/>
    <property type="match status" value="1"/>
</dbReference>
<dbReference type="SUPFAM" id="SSF53335">
    <property type="entry name" value="S-adenosyl-L-methionine-dependent methyltransferases"/>
    <property type="match status" value="1"/>
</dbReference>
<dbReference type="GO" id="GO:0046872">
    <property type="term" value="F:metal ion binding"/>
    <property type="evidence" value="ECO:0007669"/>
    <property type="project" value="UniProtKB-KW"/>
</dbReference>
<organism evidence="6 7">
    <name type="scientific">Striga asiatica</name>
    <name type="common">Asiatic witchweed</name>
    <name type="synonym">Buchnera asiatica</name>
    <dbReference type="NCBI Taxonomy" id="4170"/>
    <lineage>
        <taxon>Eukaryota</taxon>
        <taxon>Viridiplantae</taxon>
        <taxon>Streptophyta</taxon>
        <taxon>Embryophyta</taxon>
        <taxon>Tracheophyta</taxon>
        <taxon>Spermatophyta</taxon>
        <taxon>Magnoliopsida</taxon>
        <taxon>eudicotyledons</taxon>
        <taxon>Gunneridae</taxon>
        <taxon>Pentapetalae</taxon>
        <taxon>asterids</taxon>
        <taxon>lamiids</taxon>
        <taxon>Lamiales</taxon>
        <taxon>Orobanchaceae</taxon>
        <taxon>Buchnereae</taxon>
        <taxon>Striga</taxon>
    </lineage>
</organism>
<evidence type="ECO:0000313" key="6">
    <source>
        <dbReference type="EMBL" id="GER25235.1"/>
    </source>
</evidence>
<keyword evidence="5" id="KW-0460">Magnesium</keyword>
<proteinExistence type="inferred from homology"/>
<dbReference type="InterPro" id="IPR042086">
    <property type="entry name" value="MeTrfase_capping"/>
</dbReference>
<dbReference type="Proteomes" id="UP000325081">
    <property type="component" value="Unassembled WGS sequence"/>
</dbReference>
<dbReference type="EMBL" id="BKCP01000002">
    <property type="protein sequence ID" value="GER25235.1"/>
    <property type="molecule type" value="Genomic_DNA"/>
</dbReference>
<accession>A0A5A7NXJ6</accession>
<dbReference type="AlphaFoldDB" id="A0A5A7NXJ6"/>
<dbReference type="OrthoDB" id="1523883at2759"/>
<name>A0A5A7NXJ6_STRAF</name>
<dbReference type="Gene3D" id="1.10.1200.270">
    <property type="entry name" value="Methyltransferase, alpha-helical capping domain"/>
    <property type="match status" value="1"/>
</dbReference>
<gene>
    <name evidence="6" type="ORF">STAS_00803</name>
</gene>
<dbReference type="InterPro" id="IPR005299">
    <property type="entry name" value="MeTrfase_7"/>
</dbReference>
<sequence>MVSTNGFAMNGGDGAESYQKNSSYQRSVINNAKSAVQKFIAQHSTDSLSSPTIAIADLGCSVGPNTLITVHNIVEAIKLKHPQKEFQVYFSDQVDNDFNTLFSSLPPDRDYHAVGVPGSFYQRLFPRSSLQIVHCSTALHWLSRSPSVENRGRIGYSRAGQAVVDAYARQHAQDVSKFLEARAEEVVPGGLLMLILPARPNGVPHSRVGQNVVVDALEDCLMDLARKGIIDEEKVDEFNCPTYYTSTQELEEIVKLNALFSIERMESLPPINNILHFRSFKQVSLTFRAAFEHLISTQFGQQISDKIFDTLLTRKLVKMTFRLLSASSLNLFVLLKRKQDDDIL</sequence>
<comment type="caution">
    <text evidence="6">The sequence shown here is derived from an EMBL/GenBank/DDBJ whole genome shotgun (WGS) entry which is preliminary data.</text>
</comment>